<dbReference type="InterPro" id="IPR000092">
    <property type="entry name" value="Polyprenyl_synt"/>
</dbReference>
<protein>
    <recommendedName>
        <fullName evidence="10">Polyprenyl synthetase family protein</fullName>
    </recommendedName>
</protein>
<dbReference type="PANTHER" id="PTHR43281:SF1">
    <property type="entry name" value="FARNESYL DIPHOSPHATE SYNTHASE"/>
    <property type="match status" value="1"/>
</dbReference>
<evidence type="ECO:0000256" key="3">
    <source>
        <dbReference type="ARBA" id="ARBA00022679"/>
    </source>
</evidence>
<dbReference type="AlphaFoldDB" id="A0A3D4V7Y8"/>
<gene>
    <name evidence="8" type="ORF">DGD08_08325</name>
</gene>
<keyword evidence="6" id="KW-0414">Isoprene biosynthesis</keyword>
<evidence type="ECO:0000313" key="9">
    <source>
        <dbReference type="Proteomes" id="UP000264071"/>
    </source>
</evidence>
<dbReference type="GO" id="GO:0004659">
    <property type="term" value="F:prenyltransferase activity"/>
    <property type="evidence" value="ECO:0007669"/>
    <property type="project" value="InterPro"/>
</dbReference>
<dbReference type="PROSITE" id="PS00723">
    <property type="entry name" value="POLYPRENYL_SYNTHASE_1"/>
    <property type="match status" value="1"/>
</dbReference>
<dbReference type="InterPro" id="IPR008949">
    <property type="entry name" value="Isoprenoid_synthase_dom_sf"/>
</dbReference>
<sequence>MSVNELAAAGSGGPASTVSFSAERAAIQHALDGVCRRWLSALAPATAEAVRYALLGEGKRLRAILLIEAYRACGGTGDAADLAASIEVVHAYSLVHDDLPCMDDDDMRRGRPTVHKVHGVGVATAAGLAMVPLAARSAWHASKALGLSDVVAGDIVRELMEASGGGGMIGGQLLDLEAEGAPLSLESLERVHRLKTGALIRASVTLGARAALAPEARRHALDRYGASIGLAFQIADDVLDVTATTDELGKTAGRDLDLQKSTYPALLGVEGAIQRAVALVEDGCAALQAEGLLTPPLEQLARFIVERRS</sequence>
<evidence type="ECO:0000313" key="8">
    <source>
        <dbReference type="EMBL" id="HCT57205.1"/>
    </source>
</evidence>
<dbReference type="InterPro" id="IPR033749">
    <property type="entry name" value="Polyprenyl_synt_CS"/>
</dbReference>
<evidence type="ECO:0000256" key="4">
    <source>
        <dbReference type="ARBA" id="ARBA00022723"/>
    </source>
</evidence>
<evidence type="ECO:0000256" key="5">
    <source>
        <dbReference type="ARBA" id="ARBA00022842"/>
    </source>
</evidence>
<evidence type="ECO:0008006" key="10">
    <source>
        <dbReference type="Google" id="ProtNLM"/>
    </source>
</evidence>
<dbReference type="GO" id="GO:0016114">
    <property type="term" value="P:terpenoid biosynthetic process"/>
    <property type="evidence" value="ECO:0007669"/>
    <property type="project" value="UniProtKB-ARBA"/>
</dbReference>
<accession>A0A3D4V7Y8</accession>
<dbReference type="FunFam" id="1.10.600.10:FF:000001">
    <property type="entry name" value="Geranylgeranyl diphosphate synthase"/>
    <property type="match status" value="1"/>
</dbReference>
<dbReference type="CDD" id="cd00685">
    <property type="entry name" value="Trans_IPPS_HT"/>
    <property type="match status" value="1"/>
</dbReference>
<evidence type="ECO:0000256" key="6">
    <source>
        <dbReference type="ARBA" id="ARBA00023229"/>
    </source>
</evidence>
<dbReference type="EMBL" id="DPIY01000007">
    <property type="protein sequence ID" value="HCT57205.1"/>
    <property type="molecule type" value="Genomic_DNA"/>
</dbReference>
<dbReference type="Gene3D" id="1.10.600.10">
    <property type="entry name" value="Farnesyl Diphosphate Synthase"/>
    <property type="match status" value="1"/>
</dbReference>
<dbReference type="GO" id="GO:0046872">
    <property type="term" value="F:metal ion binding"/>
    <property type="evidence" value="ECO:0007669"/>
    <property type="project" value="UniProtKB-KW"/>
</dbReference>
<comment type="caution">
    <text evidence="8">The sequence shown here is derived from an EMBL/GenBank/DDBJ whole genome shotgun (WGS) entry which is preliminary data.</text>
</comment>
<dbReference type="Proteomes" id="UP000264071">
    <property type="component" value="Unassembled WGS sequence"/>
</dbReference>
<name>A0A3D4V7Y8_9BACT</name>
<reference evidence="8 9" key="1">
    <citation type="journal article" date="2018" name="Nat. Biotechnol.">
        <title>A standardized bacterial taxonomy based on genome phylogeny substantially revises the tree of life.</title>
        <authorList>
            <person name="Parks D.H."/>
            <person name="Chuvochina M."/>
            <person name="Waite D.W."/>
            <person name="Rinke C."/>
            <person name="Skarshewski A."/>
            <person name="Chaumeil P.A."/>
            <person name="Hugenholtz P."/>
        </authorList>
    </citation>
    <scope>NUCLEOTIDE SEQUENCE [LARGE SCALE GENOMIC DNA]</scope>
    <source>
        <strain evidence="8">UBA8844</strain>
    </source>
</reference>
<keyword evidence="3 7" id="KW-0808">Transferase</keyword>
<evidence type="ECO:0000256" key="7">
    <source>
        <dbReference type="RuleBase" id="RU004466"/>
    </source>
</evidence>
<dbReference type="Pfam" id="PF00348">
    <property type="entry name" value="polyprenyl_synt"/>
    <property type="match status" value="1"/>
</dbReference>
<dbReference type="PROSITE" id="PS00444">
    <property type="entry name" value="POLYPRENYL_SYNTHASE_2"/>
    <property type="match status" value="1"/>
</dbReference>
<organism evidence="8 9">
    <name type="scientific">Gemmatimonas aurantiaca</name>
    <dbReference type="NCBI Taxonomy" id="173480"/>
    <lineage>
        <taxon>Bacteria</taxon>
        <taxon>Pseudomonadati</taxon>
        <taxon>Gemmatimonadota</taxon>
        <taxon>Gemmatimonadia</taxon>
        <taxon>Gemmatimonadales</taxon>
        <taxon>Gemmatimonadaceae</taxon>
        <taxon>Gemmatimonas</taxon>
    </lineage>
</organism>
<evidence type="ECO:0000256" key="2">
    <source>
        <dbReference type="ARBA" id="ARBA00006706"/>
    </source>
</evidence>
<dbReference type="PANTHER" id="PTHR43281">
    <property type="entry name" value="FARNESYL DIPHOSPHATE SYNTHASE"/>
    <property type="match status" value="1"/>
</dbReference>
<comment type="similarity">
    <text evidence="2 7">Belongs to the FPP/GGPP synthase family.</text>
</comment>
<keyword evidence="4" id="KW-0479">Metal-binding</keyword>
<comment type="cofactor">
    <cofactor evidence="1">
        <name>Mg(2+)</name>
        <dbReference type="ChEBI" id="CHEBI:18420"/>
    </cofactor>
</comment>
<evidence type="ECO:0000256" key="1">
    <source>
        <dbReference type="ARBA" id="ARBA00001946"/>
    </source>
</evidence>
<dbReference type="SUPFAM" id="SSF48576">
    <property type="entry name" value="Terpenoid synthases"/>
    <property type="match status" value="1"/>
</dbReference>
<dbReference type="SFLD" id="SFLDS00005">
    <property type="entry name" value="Isoprenoid_Synthase_Type_I"/>
    <property type="match status" value="1"/>
</dbReference>
<proteinExistence type="inferred from homology"/>
<dbReference type="SFLD" id="SFLDG01017">
    <property type="entry name" value="Polyprenyl_Transferase_Like"/>
    <property type="match status" value="1"/>
</dbReference>
<keyword evidence="5" id="KW-0460">Magnesium</keyword>